<dbReference type="Gene3D" id="1.20.1250.20">
    <property type="entry name" value="MFS general substrate transporter like domains"/>
    <property type="match status" value="1"/>
</dbReference>
<keyword evidence="9" id="KW-1185">Reference proteome</keyword>
<dbReference type="CDD" id="cd17476">
    <property type="entry name" value="MFS_Amf1_MDR_like"/>
    <property type="match status" value="1"/>
</dbReference>
<protein>
    <submittedName>
        <fullName evidence="8">Related to multidrug resistance protein</fullName>
    </submittedName>
</protein>
<keyword evidence="4 6" id="KW-0472">Membrane</keyword>
<feature type="transmembrane region" description="Helical" evidence="6">
    <location>
        <begin position="190"/>
        <end position="207"/>
    </location>
</feature>
<dbReference type="InterPro" id="IPR020846">
    <property type="entry name" value="MFS_dom"/>
</dbReference>
<feature type="compositionally biased region" description="Basic and acidic residues" evidence="5">
    <location>
        <begin position="1"/>
        <end position="19"/>
    </location>
</feature>
<dbReference type="EMBL" id="FJVC01000418">
    <property type="protein sequence ID" value="CZT50270.1"/>
    <property type="molecule type" value="Genomic_DNA"/>
</dbReference>
<feature type="transmembrane region" description="Helical" evidence="6">
    <location>
        <begin position="423"/>
        <end position="444"/>
    </location>
</feature>
<dbReference type="PANTHER" id="PTHR42718:SF36">
    <property type="entry name" value="MULTIDRUG TRANSPORTER, PUTATIVE (AFU_ORTHOLOGUE AFUA_4G13820)-RELATED"/>
    <property type="match status" value="1"/>
</dbReference>
<evidence type="ECO:0000313" key="9">
    <source>
        <dbReference type="Proteomes" id="UP000177625"/>
    </source>
</evidence>
<feature type="region of interest" description="Disordered" evidence="5">
    <location>
        <begin position="1"/>
        <end position="33"/>
    </location>
</feature>
<feature type="transmembrane region" description="Helical" evidence="6">
    <location>
        <begin position="451"/>
        <end position="470"/>
    </location>
</feature>
<evidence type="ECO:0000259" key="7">
    <source>
        <dbReference type="PROSITE" id="PS50850"/>
    </source>
</evidence>
<evidence type="ECO:0000256" key="4">
    <source>
        <dbReference type="ARBA" id="ARBA00023136"/>
    </source>
</evidence>
<accession>A0A1E1MMG6</accession>
<feature type="domain" description="Major facilitator superfamily (MFS) profile" evidence="7">
    <location>
        <begin position="124"/>
        <end position="576"/>
    </location>
</feature>
<evidence type="ECO:0000256" key="1">
    <source>
        <dbReference type="ARBA" id="ARBA00004141"/>
    </source>
</evidence>
<feature type="transmembrane region" description="Helical" evidence="6">
    <location>
        <begin position="347"/>
        <end position="366"/>
    </location>
</feature>
<organism evidence="8 9">
    <name type="scientific">Rhynchosporium secalis</name>
    <name type="common">Barley scald fungus</name>
    <dbReference type="NCBI Taxonomy" id="38038"/>
    <lineage>
        <taxon>Eukaryota</taxon>
        <taxon>Fungi</taxon>
        <taxon>Dikarya</taxon>
        <taxon>Ascomycota</taxon>
        <taxon>Pezizomycotina</taxon>
        <taxon>Leotiomycetes</taxon>
        <taxon>Helotiales</taxon>
        <taxon>Ploettnerulaceae</taxon>
        <taxon>Rhynchosporium</taxon>
    </lineage>
</organism>
<name>A0A1E1MMG6_RHYSE</name>
<comment type="subcellular location">
    <subcellularLocation>
        <location evidence="1">Membrane</location>
        <topology evidence="1">Multi-pass membrane protein</topology>
    </subcellularLocation>
</comment>
<dbReference type="Gene3D" id="1.20.1720.10">
    <property type="entry name" value="Multidrug resistance protein D"/>
    <property type="match status" value="1"/>
</dbReference>
<dbReference type="Proteomes" id="UP000177625">
    <property type="component" value="Unassembled WGS sequence"/>
</dbReference>
<reference evidence="9" key="1">
    <citation type="submission" date="2016-03" db="EMBL/GenBank/DDBJ databases">
        <authorList>
            <person name="Guldener U."/>
        </authorList>
    </citation>
    <scope>NUCLEOTIDE SEQUENCE [LARGE SCALE GENOMIC DNA]</scope>
</reference>
<dbReference type="PANTHER" id="PTHR42718">
    <property type="entry name" value="MAJOR FACILITATOR SUPERFAMILY MULTIDRUG TRANSPORTER MFSC"/>
    <property type="match status" value="1"/>
</dbReference>
<feature type="region of interest" description="Disordered" evidence="5">
    <location>
        <begin position="59"/>
        <end position="98"/>
    </location>
</feature>
<evidence type="ECO:0000256" key="6">
    <source>
        <dbReference type="SAM" id="Phobius"/>
    </source>
</evidence>
<dbReference type="SUPFAM" id="SSF103473">
    <property type="entry name" value="MFS general substrate transporter"/>
    <property type="match status" value="1"/>
</dbReference>
<evidence type="ECO:0000256" key="2">
    <source>
        <dbReference type="ARBA" id="ARBA00022692"/>
    </source>
</evidence>
<feature type="transmembrane region" description="Helical" evidence="6">
    <location>
        <begin position="317"/>
        <end position="335"/>
    </location>
</feature>
<feature type="transmembrane region" description="Helical" evidence="6">
    <location>
        <begin position="219"/>
        <end position="240"/>
    </location>
</feature>
<dbReference type="GO" id="GO:0016020">
    <property type="term" value="C:membrane"/>
    <property type="evidence" value="ECO:0007669"/>
    <property type="project" value="UniProtKB-SubCell"/>
</dbReference>
<evidence type="ECO:0000256" key="3">
    <source>
        <dbReference type="ARBA" id="ARBA00022989"/>
    </source>
</evidence>
<feature type="transmembrane region" description="Helical" evidence="6">
    <location>
        <begin position="118"/>
        <end position="140"/>
    </location>
</feature>
<feature type="transmembrane region" description="Helical" evidence="6">
    <location>
        <begin position="476"/>
        <end position="501"/>
    </location>
</feature>
<keyword evidence="3 6" id="KW-1133">Transmembrane helix</keyword>
<dbReference type="Pfam" id="PF07690">
    <property type="entry name" value="MFS_1"/>
    <property type="match status" value="1"/>
</dbReference>
<feature type="compositionally biased region" description="Basic and acidic residues" evidence="5">
    <location>
        <begin position="80"/>
        <end position="90"/>
    </location>
</feature>
<feature type="transmembrane region" description="Helical" evidence="6">
    <location>
        <begin position="160"/>
        <end position="178"/>
    </location>
</feature>
<evidence type="ECO:0000256" key="5">
    <source>
        <dbReference type="SAM" id="MobiDB-lite"/>
    </source>
</evidence>
<keyword evidence="2 6" id="KW-0812">Transmembrane</keyword>
<dbReference type="AlphaFoldDB" id="A0A1E1MMG6"/>
<dbReference type="PROSITE" id="PS50850">
    <property type="entry name" value="MFS"/>
    <property type="match status" value="1"/>
</dbReference>
<dbReference type="FunFam" id="1.20.1250.20:FF:000447">
    <property type="entry name" value="MFS multidrug transporter, putative"/>
    <property type="match status" value="1"/>
</dbReference>
<proteinExistence type="predicted"/>
<dbReference type="InterPro" id="IPR011701">
    <property type="entry name" value="MFS"/>
</dbReference>
<feature type="transmembrane region" description="Helical" evidence="6">
    <location>
        <begin position="252"/>
        <end position="273"/>
    </location>
</feature>
<dbReference type="InterPro" id="IPR036259">
    <property type="entry name" value="MFS_trans_sf"/>
</dbReference>
<feature type="transmembrane region" description="Helical" evidence="6">
    <location>
        <begin position="279"/>
        <end position="297"/>
    </location>
</feature>
<dbReference type="GO" id="GO:0022857">
    <property type="term" value="F:transmembrane transporter activity"/>
    <property type="evidence" value="ECO:0007669"/>
    <property type="project" value="InterPro"/>
</dbReference>
<evidence type="ECO:0000313" key="8">
    <source>
        <dbReference type="EMBL" id="CZT50270.1"/>
    </source>
</evidence>
<feature type="transmembrane region" description="Helical" evidence="6">
    <location>
        <begin position="513"/>
        <end position="533"/>
    </location>
</feature>
<sequence length="627" mass="68449">MFRGDDRDATAAAGSEDHQLQPITPTRTFPPLQIPTRMTATNTATCQNMAGAPEGEIPGSTTHHQRFAEPTLPTTPGTHEPLDKENRCHTPDSPAIEESTEARLERLGRQRPEVFGSVWAEIGFVFSISMSQVLTEYFVSGFTVILPTLVQDLHIPDASATWPASAFSLVVASFLLIFGRLADMYGGFPVYVAGFAWLTLWSLIAGFSSNQVMMNFCRALQGLGPAAYLPSSVMILGSIYRPGPRKNLVFSIYGACAALGFFIGIFFAGVTAQYATWGWYFWIGTILGAITVVTSYLTIPSDMAEKRNAPAKVRMDWLGAVLIVVGLILFTFAIIDSAHAPQRWQNPYIYVLFIVGSLTLIAGAYVEMCVAEEPLLPSSLFKVPCMPALVVALFFTYGSLGVFLLYATFYMENIMGGTPLQVVAWYVPMALGGCIIATFGGFIMHLLSGTTLIIISGTSWIIAPLLFAIAPQGANYWAYIFPAMICATVGIDITFNVANIFITTSLPRKQQGLAGSVIMILLHLGIAVCLGFADIVNSYTVDRLGMRDSYNAVFWFEVACAATALVILVFFVKIRKAESEYTADEKAEMEAYARAPRSVEEKERYAERPETAYTADTAFTVGTADLR</sequence>
<gene>
    <name evidence="8" type="ORF">RSE6_11218</name>
</gene>
<feature type="transmembrane region" description="Helical" evidence="6">
    <location>
        <begin position="387"/>
        <end position="411"/>
    </location>
</feature>
<feature type="transmembrane region" description="Helical" evidence="6">
    <location>
        <begin position="553"/>
        <end position="572"/>
    </location>
</feature>